<comment type="caution">
    <text evidence="1">The sequence shown here is derived from an EMBL/GenBank/DDBJ whole genome shotgun (WGS) entry which is preliminary data.</text>
</comment>
<dbReference type="CDD" id="cd00077">
    <property type="entry name" value="HDc"/>
    <property type="match status" value="1"/>
</dbReference>
<dbReference type="Gene3D" id="1.10.472.50">
    <property type="entry name" value="HD-domain/PDEase-like"/>
    <property type="match status" value="1"/>
</dbReference>
<dbReference type="PANTHER" id="PTHR33594:SF1">
    <property type="entry name" value="HD_PDEASE DOMAIN-CONTAINING PROTEIN"/>
    <property type="match status" value="1"/>
</dbReference>
<keyword evidence="2" id="KW-1185">Reference proteome</keyword>
<organism evidence="1 2">
    <name type="scientific">Pelagomonas calceolata</name>
    <dbReference type="NCBI Taxonomy" id="35677"/>
    <lineage>
        <taxon>Eukaryota</taxon>
        <taxon>Sar</taxon>
        <taxon>Stramenopiles</taxon>
        <taxon>Ochrophyta</taxon>
        <taxon>Pelagophyceae</taxon>
        <taxon>Pelagomonadales</taxon>
        <taxon>Pelagomonadaceae</taxon>
        <taxon>Pelagomonas</taxon>
    </lineage>
</organism>
<evidence type="ECO:0000313" key="1">
    <source>
        <dbReference type="EMBL" id="CAH0373954.1"/>
    </source>
</evidence>
<evidence type="ECO:0000313" key="2">
    <source>
        <dbReference type="Proteomes" id="UP000789595"/>
    </source>
</evidence>
<dbReference type="AlphaFoldDB" id="A0A8J2SW18"/>
<dbReference type="Gene3D" id="1.20.58.1910">
    <property type="match status" value="1"/>
</dbReference>
<dbReference type="PANTHER" id="PTHR33594">
    <property type="entry name" value="SUPERFAMILY HYDROLASE, PUTATIVE (AFU_ORTHOLOGUE AFUA_1G03035)-RELATED"/>
    <property type="match status" value="1"/>
</dbReference>
<accession>A0A8J2SW18</accession>
<dbReference type="SUPFAM" id="SSF109604">
    <property type="entry name" value="HD-domain/PDEase-like"/>
    <property type="match status" value="1"/>
</dbReference>
<dbReference type="Proteomes" id="UP000789595">
    <property type="component" value="Unassembled WGS sequence"/>
</dbReference>
<name>A0A8J2SW18_9STRA</name>
<protein>
    <recommendedName>
        <fullName evidence="3">HD/PDEase domain-containing protein</fullName>
    </recommendedName>
</protein>
<reference evidence="1" key="1">
    <citation type="submission" date="2021-11" db="EMBL/GenBank/DDBJ databases">
        <authorList>
            <consortium name="Genoscope - CEA"/>
            <person name="William W."/>
        </authorList>
    </citation>
    <scope>NUCLEOTIDE SEQUENCE</scope>
</reference>
<sequence length="316" mass="34555">MLTLPQIAPQLTPRRAHARGLPFLFEDEARLSRATLRQLNTSRHAARTKLRSRAAAQILMPTTRRALSENETMDASQPLKRSSDAAAAALFEGLPSPAADPASADPCPRTLAFARSELEARGESHGLAHAKRVRALALAIYAELGGDDARVVEVAALLHDVCDHKYVDPATDAGRACIERRDRFLAETLSASDAAAVVQIMGAVSYSREAKALARGEVPAWAALPQHYQVLRHCVSDADKIDAIGVRGLERCAAYARERGVRGSLNIAREVAEHCDEKLLRLRDEYVRTAPGKRRAAPGHEWLAAWRERAREVVGF</sequence>
<dbReference type="EMBL" id="CAKKNE010000004">
    <property type="protein sequence ID" value="CAH0373954.1"/>
    <property type="molecule type" value="Genomic_DNA"/>
</dbReference>
<dbReference type="OrthoDB" id="16547at2759"/>
<dbReference type="InterPro" id="IPR003607">
    <property type="entry name" value="HD/PDEase_dom"/>
</dbReference>
<gene>
    <name evidence="1" type="ORF">PECAL_4P12080</name>
</gene>
<proteinExistence type="predicted"/>
<evidence type="ECO:0008006" key="3">
    <source>
        <dbReference type="Google" id="ProtNLM"/>
    </source>
</evidence>